<accession>A0A0Q1BI04</accession>
<sequence length="322" mass="36622">MTLAMVARITFPATDNRGEVVLKKPTSVTVESSWKTLTDIATITMPRNVRDFEKQKVAEIFRKDDPVTIELGYNGVYQKEFEGYIHKVSADVPIKIECEDEMRMIRKVPVNASFQKTTLQELFDRLLPGYEVDALEVEIGAVRFAKTNMGKVLEFLKNDYSLNSYIKGKTLVCGKVYSDDSESNPITLHLEKNVVNNALNYRNREDVLIRINAVSTLTNGQKIEVTVGDEQGEERQLTYYGIEVRAELEKLANEDLKKYKVDGFDGSVATFGIPFIQHGDKVDLQSAIYPDREGTYYVERTKVVFDDSPQYRRTNELGDKVA</sequence>
<dbReference type="OrthoDB" id="1065075at2"/>
<dbReference type="Proteomes" id="UP000050827">
    <property type="component" value="Unassembled WGS sequence"/>
</dbReference>
<evidence type="ECO:0008006" key="3">
    <source>
        <dbReference type="Google" id="ProtNLM"/>
    </source>
</evidence>
<dbReference type="RefSeq" id="WP_055394756.1">
    <property type="nucleotide sequence ID" value="NZ_LCTZ01000002.1"/>
</dbReference>
<dbReference type="EMBL" id="LCTZ01000002">
    <property type="protein sequence ID" value="KQC30175.1"/>
    <property type="molecule type" value="Genomic_DNA"/>
</dbReference>
<comment type="caution">
    <text evidence="1">The sequence shown here is derived from an EMBL/GenBank/DDBJ whole genome shotgun (WGS) entry which is preliminary data.</text>
</comment>
<keyword evidence="2" id="KW-1185">Reference proteome</keyword>
<dbReference type="STRING" id="346185.AAY42_10020"/>
<protein>
    <recommendedName>
        <fullName evidence="3">Phage protein D</fullName>
    </recommendedName>
</protein>
<evidence type="ECO:0000313" key="2">
    <source>
        <dbReference type="Proteomes" id="UP000050827"/>
    </source>
</evidence>
<name>A0A0Q1BI04_9FLAO</name>
<proteinExistence type="predicted"/>
<gene>
    <name evidence="1" type="ORF">AAY42_10020</name>
</gene>
<evidence type="ECO:0000313" key="1">
    <source>
        <dbReference type="EMBL" id="KQC30175.1"/>
    </source>
</evidence>
<reference evidence="1 2" key="1">
    <citation type="submission" date="2015-04" db="EMBL/GenBank/DDBJ databases">
        <title>Complete genome of flavobacterium.</title>
        <authorList>
            <person name="Kwon Y.M."/>
            <person name="Kim S.-J."/>
        </authorList>
    </citation>
    <scope>NUCLEOTIDE SEQUENCE [LARGE SCALE GENOMIC DNA]</scope>
    <source>
        <strain evidence="1 2">DK169</strain>
    </source>
</reference>
<dbReference type="AlphaFoldDB" id="A0A0Q1BI04"/>
<organism evidence="1 2">
    <name type="scientific">Flagellimonas eckloniae</name>
    <dbReference type="NCBI Taxonomy" id="346185"/>
    <lineage>
        <taxon>Bacteria</taxon>
        <taxon>Pseudomonadati</taxon>
        <taxon>Bacteroidota</taxon>
        <taxon>Flavobacteriia</taxon>
        <taxon>Flavobacteriales</taxon>
        <taxon>Flavobacteriaceae</taxon>
        <taxon>Flagellimonas</taxon>
    </lineage>
</organism>